<proteinExistence type="predicted"/>
<dbReference type="Proteomes" id="UP000300879">
    <property type="component" value="Chromosome"/>
</dbReference>
<dbReference type="OrthoDB" id="2678373at2"/>
<sequence length="196" mass="21970">MNVEDMPGLSRALQQLSVLLQDLSTPWLLGGSCSLLLQGVQLDKPPRDLDVYSDLEGIQALHEQLAAYALSQPRLDQEGMYKSVLSRYELDSIEAELVGGFEVCSGGSLYTVEMELLYPAAPDVLLHGTSVRLTPLSHELLFNVLRDREDRYQAIGQAIRYRPDQHHALLQDMLSRYTLNSEHTLRIQELAGIHKG</sequence>
<organism evidence="1 2">
    <name type="scientific">Paenibacillus algicola</name>
    <dbReference type="NCBI Taxonomy" id="2565926"/>
    <lineage>
        <taxon>Bacteria</taxon>
        <taxon>Bacillati</taxon>
        <taxon>Bacillota</taxon>
        <taxon>Bacilli</taxon>
        <taxon>Bacillales</taxon>
        <taxon>Paenibacillaceae</taxon>
        <taxon>Paenibacillus</taxon>
    </lineage>
</organism>
<dbReference type="Gene3D" id="3.30.460.40">
    <property type="match status" value="1"/>
</dbReference>
<reference evidence="1 2" key="1">
    <citation type="submission" date="2019-05" db="EMBL/GenBank/DDBJ databases">
        <authorList>
            <person name="Chen C."/>
        </authorList>
    </citation>
    <scope>NUCLEOTIDE SEQUENCE [LARGE SCALE GENOMIC DNA]</scope>
    <source>
        <strain evidence="1 2">HB172198</strain>
    </source>
</reference>
<name>A0A4P8XM26_9BACL</name>
<dbReference type="RefSeq" id="WP_138225559.1">
    <property type="nucleotide sequence ID" value="NZ_CP040396.1"/>
</dbReference>
<evidence type="ECO:0000313" key="1">
    <source>
        <dbReference type="EMBL" id="QCT02551.1"/>
    </source>
</evidence>
<dbReference type="KEGG" id="palo:E6C60_1836"/>
<gene>
    <name evidence="1" type="ORF">E6C60_1836</name>
</gene>
<dbReference type="InterPro" id="IPR043519">
    <property type="entry name" value="NT_sf"/>
</dbReference>
<dbReference type="AlphaFoldDB" id="A0A4P8XM26"/>
<keyword evidence="2" id="KW-1185">Reference proteome</keyword>
<protein>
    <submittedName>
        <fullName evidence="1">Uncharacterized protein</fullName>
    </submittedName>
</protein>
<dbReference type="EMBL" id="CP040396">
    <property type="protein sequence ID" value="QCT02551.1"/>
    <property type="molecule type" value="Genomic_DNA"/>
</dbReference>
<accession>A0A4P8XM26</accession>
<dbReference type="SUPFAM" id="SSF81301">
    <property type="entry name" value="Nucleotidyltransferase"/>
    <property type="match status" value="1"/>
</dbReference>
<evidence type="ECO:0000313" key="2">
    <source>
        <dbReference type="Proteomes" id="UP000300879"/>
    </source>
</evidence>